<dbReference type="EnsemblPlants" id="TuG1812G0300004795.01.T01">
    <property type="protein sequence ID" value="TuG1812G0300004795.01.T01.cds292792"/>
    <property type="gene ID" value="TuG1812G0300004795.01"/>
</dbReference>
<name>A0A8R7U1E5_TRIUA</name>
<accession>A0A8R7U1E5</accession>
<dbReference type="Proteomes" id="UP000015106">
    <property type="component" value="Chromosome 3"/>
</dbReference>
<reference evidence="2" key="2">
    <citation type="submission" date="2018-03" db="EMBL/GenBank/DDBJ databases">
        <title>The Triticum urartu genome reveals the dynamic nature of wheat genome evolution.</title>
        <authorList>
            <person name="Ling H."/>
            <person name="Ma B."/>
            <person name="Shi X."/>
            <person name="Liu H."/>
            <person name="Dong L."/>
            <person name="Sun H."/>
            <person name="Cao Y."/>
            <person name="Gao Q."/>
            <person name="Zheng S."/>
            <person name="Li Y."/>
            <person name="Yu Y."/>
            <person name="Du H."/>
            <person name="Qi M."/>
            <person name="Li Y."/>
            <person name="Yu H."/>
            <person name="Cui Y."/>
            <person name="Wang N."/>
            <person name="Chen C."/>
            <person name="Wu H."/>
            <person name="Zhao Y."/>
            <person name="Zhang J."/>
            <person name="Li Y."/>
            <person name="Zhou W."/>
            <person name="Zhang B."/>
            <person name="Hu W."/>
            <person name="Eijk M."/>
            <person name="Tang J."/>
            <person name="Witsenboer H."/>
            <person name="Zhao S."/>
            <person name="Li Z."/>
            <person name="Zhang A."/>
            <person name="Wang D."/>
            <person name="Liang C."/>
        </authorList>
    </citation>
    <scope>NUCLEOTIDE SEQUENCE [LARGE SCALE GENOMIC DNA]</scope>
    <source>
        <strain evidence="2">cv. G1812</strain>
    </source>
</reference>
<dbReference type="InterPro" id="IPR005174">
    <property type="entry name" value="KIB1-4_b-propeller"/>
</dbReference>
<protein>
    <recommendedName>
        <fullName evidence="1">KIB1-4 beta-propeller domain-containing protein</fullName>
    </recommendedName>
</protein>
<evidence type="ECO:0000259" key="1">
    <source>
        <dbReference type="Pfam" id="PF03478"/>
    </source>
</evidence>
<dbReference type="Gramene" id="TuG1812G0300004795.01.T01">
    <property type="protein sequence ID" value="TuG1812G0300004795.01.T01.cds292792"/>
    <property type="gene ID" value="TuG1812G0300004795.01"/>
</dbReference>
<keyword evidence="3" id="KW-1185">Reference proteome</keyword>
<feature type="domain" description="KIB1-4 beta-propeller" evidence="1">
    <location>
        <begin position="3"/>
        <end position="79"/>
    </location>
</feature>
<evidence type="ECO:0000313" key="3">
    <source>
        <dbReference type="Proteomes" id="UP000015106"/>
    </source>
</evidence>
<dbReference type="AlphaFoldDB" id="A0A8R7U1E5"/>
<reference evidence="3" key="1">
    <citation type="journal article" date="2013" name="Nature">
        <title>Draft genome of the wheat A-genome progenitor Triticum urartu.</title>
        <authorList>
            <person name="Ling H.Q."/>
            <person name="Zhao S."/>
            <person name="Liu D."/>
            <person name="Wang J."/>
            <person name="Sun H."/>
            <person name="Zhang C."/>
            <person name="Fan H."/>
            <person name="Li D."/>
            <person name="Dong L."/>
            <person name="Tao Y."/>
            <person name="Gao C."/>
            <person name="Wu H."/>
            <person name="Li Y."/>
            <person name="Cui Y."/>
            <person name="Guo X."/>
            <person name="Zheng S."/>
            <person name="Wang B."/>
            <person name="Yu K."/>
            <person name="Liang Q."/>
            <person name="Yang W."/>
            <person name="Lou X."/>
            <person name="Chen J."/>
            <person name="Feng M."/>
            <person name="Jian J."/>
            <person name="Zhang X."/>
            <person name="Luo G."/>
            <person name="Jiang Y."/>
            <person name="Liu J."/>
            <person name="Wang Z."/>
            <person name="Sha Y."/>
            <person name="Zhang B."/>
            <person name="Wu H."/>
            <person name="Tang D."/>
            <person name="Shen Q."/>
            <person name="Xue P."/>
            <person name="Zou S."/>
            <person name="Wang X."/>
            <person name="Liu X."/>
            <person name="Wang F."/>
            <person name="Yang Y."/>
            <person name="An X."/>
            <person name="Dong Z."/>
            <person name="Zhang K."/>
            <person name="Zhang X."/>
            <person name="Luo M.C."/>
            <person name="Dvorak J."/>
            <person name="Tong Y."/>
            <person name="Wang J."/>
            <person name="Yang H."/>
            <person name="Li Z."/>
            <person name="Wang D."/>
            <person name="Zhang A."/>
            <person name="Wang J."/>
        </authorList>
    </citation>
    <scope>NUCLEOTIDE SEQUENCE</scope>
    <source>
        <strain evidence="3">cv. G1812</strain>
    </source>
</reference>
<dbReference type="Pfam" id="PF03478">
    <property type="entry name" value="Beta-prop_KIB1-4"/>
    <property type="match status" value="1"/>
</dbReference>
<evidence type="ECO:0000313" key="2">
    <source>
        <dbReference type="EnsemblPlants" id="TuG1812G0300004795.01.T01.cds292792"/>
    </source>
</evidence>
<organism evidence="2 3">
    <name type="scientific">Triticum urartu</name>
    <name type="common">Red wild einkorn</name>
    <name type="synonym">Crithodium urartu</name>
    <dbReference type="NCBI Taxonomy" id="4572"/>
    <lineage>
        <taxon>Eukaryota</taxon>
        <taxon>Viridiplantae</taxon>
        <taxon>Streptophyta</taxon>
        <taxon>Embryophyta</taxon>
        <taxon>Tracheophyta</taxon>
        <taxon>Spermatophyta</taxon>
        <taxon>Magnoliopsida</taxon>
        <taxon>Liliopsida</taxon>
        <taxon>Poales</taxon>
        <taxon>Poaceae</taxon>
        <taxon>BOP clade</taxon>
        <taxon>Pooideae</taxon>
        <taxon>Triticodae</taxon>
        <taxon>Triticeae</taxon>
        <taxon>Triticinae</taxon>
        <taxon>Triticum</taxon>
    </lineage>
</organism>
<proteinExistence type="predicted"/>
<reference evidence="2" key="3">
    <citation type="submission" date="2022-06" db="UniProtKB">
        <authorList>
            <consortium name="EnsemblPlants"/>
        </authorList>
    </citation>
    <scope>IDENTIFICATION</scope>
</reference>
<sequence length="81" mass="8979">IFELCGKLAVVSEANAAPKGYKACCFKVFELEDTPGRNIWAEVTTLGEHALFLGPQSSKLVHASTAGRHGRLEENRIYYHM</sequence>